<accession>A0A437P015</accession>
<evidence type="ECO:0000313" key="11">
    <source>
        <dbReference type="Proteomes" id="UP000286997"/>
    </source>
</evidence>
<dbReference type="PROSITE" id="PS50005">
    <property type="entry name" value="TPR"/>
    <property type="match status" value="3"/>
</dbReference>
<evidence type="ECO:0000256" key="1">
    <source>
        <dbReference type="ARBA" id="ARBA00004922"/>
    </source>
</evidence>
<keyword evidence="6" id="KW-0677">Repeat</keyword>
<dbReference type="Pfam" id="PF13432">
    <property type="entry name" value="TPR_16"/>
    <property type="match status" value="1"/>
</dbReference>
<evidence type="ECO:0000313" key="10">
    <source>
        <dbReference type="EMBL" id="RVU15603.1"/>
    </source>
</evidence>
<dbReference type="OrthoDB" id="146908at2"/>
<dbReference type="Pfam" id="PF13181">
    <property type="entry name" value="TPR_8"/>
    <property type="match status" value="1"/>
</dbReference>
<dbReference type="PANTHER" id="PTHR44998">
    <property type="match status" value="1"/>
</dbReference>
<dbReference type="AlphaFoldDB" id="A0A437P015"/>
<dbReference type="Gene3D" id="1.25.40.10">
    <property type="entry name" value="Tetratricopeptide repeat domain"/>
    <property type="match status" value="3"/>
</dbReference>
<feature type="domain" description="O-GlcNAc transferase C-terminal" evidence="9">
    <location>
        <begin position="534"/>
        <end position="719"/>
    </location>
</feature>
<evidence type="ECO:0000256" key="3">
    <source>
        <dbReference type="ARBA" id="ARBA00011970"/>
    </source>
</evidence>
<sequence length="757" mass="81619">MGRQTGGAASATAGARQESLDGVALGLRLEAAGDRAGAEALYRRAAARDPQNAFAHHLVGRGLHAAGRSVEAAEALARAVALRPRDPGMRADLGDALLAAGRRDEAAAAFRRVAKLDPTHPAAARATLGLAAVDPPAQAAAALRRLIAAQPGAPEAHLELGRLLHVLGETEAGTAVHRDAVRAGVLDPGRLCEYGIGLFQAGREREGAAAVALAAELAPDDARLLTVHGFCLLETKRIHEALAAFTRATHLDPGFHAPFVNLGSLYGEAQRINEAMQFFRRALALKPDSIEARHGLLDQRRHACDWRGIEEEDRAVTRLLEETGARVAPFVRLAASAPPGDLRRTGRVWAAGLRVPEGVALEPLPVPPPGRRIRLGYLSYDFFYHATALLAVALFEHHDRERFEVFAYSYGPDDGTPMRRRLVAAFDHFVEVGHLSSEEAARRIRADGIDILVDLKGYTLRARTEITALRPAPVQVNYLGYPGTMGADFVDYIVADAFIAPFSAADQFDERIVHLPGCYQPNDRHRRIAEGTPGREAFGLPPDGFVFCCFNNTYKITPSVFAVWMRLLAAVPDAVLWLFEANASAQDNLQYEAGAAGIDPARLVFAPKLDSPEHLARLRLADLFLDTLPVNAHTTASDALWAGLPVLTQAGDTLVGRVAGSLLHAIGLPELVTHSAADYEALALALARDRPRLAALRARLAENRDASPLFDAARYARNLEAAYRHMHERRRAGLPPAAFAVADRRGDPLGTQEVCAS</sequence>
<evidence type="ECO:0000256" key="7">
    <source>
        <dbReference type="ARBA" id="ARBA00022803"/>
    </source>
</evidence>
<evidence type="ECO:0000256" key="6">
    <source>
        <dbReference type="ARBA" id="ARBA00022737"/>
    </source>
</evidence>
<comment type="similarity">
    <text evidence="2">Belongs to the glycosyltransferase 41 family. O-GlcNAc transferase subfamily.</text>
</comment>
<evidence type="ECO:0000259" key="9">
    <source>
        <dbReference type="Pfam" id="PF13844"/>
    </source>
</evidence>
<dbReference type="PANTHER" id="PTHR44998:SF1">
    <property type="entry name" value="UDP-N-ACETYLGLUCOSAMINE--PEPTIDE N-ACETYLGLUCOSAMINYLTRANSFERASE 110 KDA SUBUNIT"/>
    <property type="match status" value="1"/>
</dbReference>
<comment type="pathway">
    <text evidence="1">Protein modification; protein glycosylation.</text>
</comment>
<comment type="caution">
    <text evidence="10">The sequence shown here is derived from an EMBL/GenBank/DDBJ whole genome shotgun (WGS) entry which is preliminary data.</text>
</comment>
<evidence type="ECO:0000256" key="2">
    <source>
        <dbReference type="ARBA" id="ARBA00005386"/>
    </source>
</evidence>
<dbReference type="InterPro" id="IPR029489">
    <property type="entry name" value="OGT/SEC/SPY_C"/>
</dbReference>
<dbReference type="GO" id="GO:0097363">
    <property type="term" value="F:protein O-acetylglucosaminyltransferase activity"/>
    <property type="evidence" value="ECO:0007669"/>
    <property type="project" value="UniProtKB-EC"/>
</dbReference>
<evidence type="ECO:0000256" key="4">
    <source>
        <dbReference type="ARBA" id="ARBA00022676"/>
    </source>
</evidence>
<dbReference type="SUPFAM" id="SSF48452">
    <property type="entry name" value="TPR-like"/>
    <property type="match status" value="1"/>
</dbReference>
<organism evidence="10 11">
    <name type="scientific">Methylobacterium oryzihabitans</name>
    <dbReference type="NCBI Taxonomy" id="2499852"/>
    <lineage>
        <taxon>Bacteria</taxon>
        <taxon>Pseudomonadati</taxon>
        <taxon>Pseudomonadota</taxon>
        <taxon>Alphaproteobacteria</taxon>
        <taxon>Hyphomicrobiales</taxon>
        <taxon>Methylobacteriaceae</taxon>
        <taxon>Methylobacterium</taxon>
    </lineage>
</organism>
<feature type="repeat" description="TPR" evidence="8">
    <location>
        <begin position="256"/>
        <end position="289"/>
    </location>
</feature>
<feature type="repeat" description="TPR" evidence="8">
    <location>
        <begin position="222"/>
        <end position="255"/>
    </location>
</feature>
<dbReference type="InterPro" id="IPR011990">
    <property type="entry name" value="TPR-like_helical_dom_sf"/>
</dbReference>
<keyword evidence="5" id="KW-0808">Transferase</keyword>
<keyword evidence="7 8" id="KW-0802">TPR repeat</keyword>
<dbReference type="Gene3D" id="3.40.50.2000">
    <property type="entry name" value="Glycogen Phosphorylase B"/>
    <property type="match status" value="1"/>
</dbReference>
<dbReference type="SMART" id="SM00028">
    <property type="entry name" value="TPR"/>
    <property type="match status" value="4"/>
</dbReference>
<evidence type="ECO:0000256" key="5">
    <source>
        <dbReference type="ARBA" id="ARBA00022679"/>
    </source>
</evidence>
<dbReference type="Proteomes" id="UP000286997">
    <property type="component" value="Unassembled WGS sequence"/>
</dbReference>
<evidence type="ECO:0000256" key="8">
    <source>
        <dbReference type="PROSITE-ProRule" id="PRU00339"/>
    </source>
</evidence>
<gene>
    <name evidence="10" type="ORF">EOE48_18995</name>
</gene>
<keyword evidence="11" id="KW-1185">Reference proteome</keyword>
<dbReference type="InterPro" id="IPR019734">
    <property type="entry name" value="TPR_rpt"/>
</dbReference>
<dbReference type="EMBL" id="SACP01000020">
    <property type="protein sequence ID" value="RVU15603.1"/>
    <property type="molecule type" value="Genomic_DNA"/>
</dbReference>
<dbReference type="EC" id="2.4.1.255" evidence="3"/>
<feature type="repeat" description="TPR" evidence="8">
    <location>
        <begin position="87"/>
        <end position="120"/>
    </location>
</feature>
<name>A0A437P015_9HYPH</name>
<keyword evidence="4" id="KW-0328">Glycosyltransferase</keyword>
<dbReference type="PROSITE" id="PS50293">
    <property type="entry name" value="TPR_REGION"/>
    <property type="match status" value="1"/>
</dbReference>
<protein>
    <recommendedName>
        <fullName evidence="3">protein O-GlcNAc transferase</fullName>
        <ecNumber evidence="3">2.4.1.255</ecNumber>
    </recommendedName>
</protein>
<dbReference type="SUPFAM" id="SSF53756">
    <property type="entry name" value="UDP-Glycosyltransferase/glycogen phosphorylase"/>
    <property type="match status" value="1"/>
</dbReference>
<dbReference type="Pfam" id="PF13844">
    <property type="entry name" value="Glyco_transf_41"/>
    <property type="match status" value="2"/>
</dbReference>
<proteinExistence type="inferred from homology"/>
<reference evidence="10 11" key="1">
    <citation type="submission" date="2019-01" db="EMBL/GenBank/DDBJ databases">
        <authorList>
            <person name="Chen W.-M."/>
        </authorList>
    </citation>
    <scope>NUCLEOTIDE SEQUENCE [LARGE SCALE GENOMIC DNA]</scope>
    <source>
        <strain evidence="10 11">TER-1</strain>
    </source>
</reference>
<dbReference type="RefSeq" id="WP_127732042.1">
    <property type="nucleotide sequence ID" value="NZ_SACP01000020.1"/>
</dbReference>
<dbReference type="Gene3D" id="3.40.50.11380">
    <property type="match status" value="1"/>
</dbReference>
<dbReference type="Pfam" id="PF14559">
    <property type="entry name" value="TPR_19"/>
    <property type="match status" value="1"/>
</dbReference>
<feature type="domain" description="O-GlcNAc transferase C-terminal" evidence="9">
    <location>
        <begin position="370"/>
        <end position="523"/>
    </location>
</feature>